<proteinExistence type="predicted"/>
<keyword evidence="2" id="KW-1185">Reference proteome</keyword>
<evidence type="ECO:0000313" key="1">
    <source>
        <dbReference type="EMBL" id="MEQ2289831.1"/>
    </source>
</evidence>
<dbReference type="Proteomes" id="UP001469553">
    <property type="component" value="Unassembled WGS sequence"/>
</dbReference>
<reference evidence="1 2" key="1">
    <citation type="submission" date="2021-06" db="EMBL/GenBank/DDBJ databases">
        <authorList>
            <person name="Palmer J.M."/>
        </authorList>
    </citation>
    <scope>NUCLEOTIDE SEQUENCE [LARGE SCALE GENOMIC DNA]</scope>
    <source>
        <strain evidence="1 2">AS_MEX2019</strain>
        <tissue evidence="1">Muscle</tissue>
    </source>
</reference>
<organism evidence="1 2">
    <name type="scientific">Ameca splendens</name>
    <dbReference type="NCBI Taxonomy" id="208324"/>
    <lineage>
        <taxon>Eukaryota</taxon>
        <taxon>Metazoa</taxon>
        <taxon>Chordata</taxon>
        <taxon>Craniata</taxon>
        <taxon>Vertebrata</taxon>
        <taxon>Euteleostomi</taxon>
        <taxon>Actinopterygii</taxon>
        <taxon>Neopterygii</taxon>
        <taxon>Teleostei</taxon>
        <taxon>Neoteleostei</taxon>
        <taxon>Acanthomorphata</taxon>
        <taxon>Ovalentaria</taxon>
        <taxon>Atherinomorphae</taxon>
        <taxon>Cyprinodontiformes</taxon>
        <taxon>Goodeidae</taxon>
        <taxon>Ameca</taxon>
    </lineage>
</organism>
<gene>
    <name evidence="1" type="ORF">AMECASPLE_037249</name>
</gene>
<evidence type="ECO:0000313" key="2">
    <source>
        <dbReference type="Proteomes" id="UP001469553"/>
    </source>
</evidence>
<name>A0ABV0Y8I7_9TELE</name>
<dbReference type="EMBL" id="JAHRIP010025029">
    <property type="protein sequence ID" value="MEQ2289831.1"/>
    <property type="molecule type" value="Genomic_DNA"/>
</dbReference>
<sequence length="66" mass="6980">MHSHLFLSLQAPSIGSQQSLSACEGGHTVPARDHLLCSGASKTSIILMTKGLKGRLDVELHSPDLT</sequence>
<accession>A0ABV0Y8I7</accession>
<comment type="caution">
    <text evidence="1">The sequence shown here is derived from an EMBL/GenBank/DDBJ whole genome shotgun (WGS) entry which is preliminary data.</text>
</comment>
<protein>
    <submittedName>
        <fullName evidence="1">Uncharacterized protein</fullName>
    </submittedName>
</protein>